<organism evidence="1 2">
    <name type="scientific">Leptospira harrisiae</name>
    <dbReference type="NCBI Taxonomy" id="2023189"/>
    <lineage>
        <taxon>Bacteria</taxon>
        <taxon>Pseudomonadati</taxon>
        <taxon>Spirochaetota</taxon>
        <taxon>Spirochaetia</taxon>
        <taxon>Leptospirales</taxon>
        <taxon>Leptospiraceae</taxon>
        <taxon>Leptospira</taxon>
    </lineage>
</organism>
<accession>A0A2N0AQQ9</accession>
<dbReference type="Proteomes" id="UP000232145">
    <property type="component" value="Unassembled WGS sequence"/>
</dbReference>
<evidence type="ECO:0000313" key="2">
    <source>
        <dbReference type="Proteomes" id="UP000232145"/>
    </source>
</evidence>
<evidence type="ECO:0008006" key="3">
    <source>
        <dbReference type="Google" id="ProtNLM"/>
    </source>
</evidence>
<dbReference type="EMBL" id="NPDX01000001">
    <property type="protein sequence ID" value="PJZ86600.1"/>
    <property type="molecule type" value="Genomic_DNA"/>
</dbReference>
<dbReference type="OrthoDB" id="9801773at2"/>
<reference evidence="1 2" key="1">
    <citation type="submission" date="2017-07" db="EMBL/GenBank/DDBJ databases">
        <title>Leptospira spp. isolated from tropical soils.</title>
        <authorList>
            <person name="Thibeaux R."/>
            <person name="Iraola G."/>
            <person name="Ferres I."/>
            <person name="Bierque E."/>
            <person name="Girault D."/>
            <person name="Soupe-Gilbert M.-E."/>
            <person name="Picardeau M."/>
            <person name="Goarant C."/>
        </authorList>
    </citation>
    <scope>NUCLEOTIDE SEQUENCE [LARGE SCALE GENOMIC DNA]</scope>
    <source>
        <strain evidence="1 2">FH2-B-A1</strain>
    </source>
</reference>
<dbReference type="Gene3D" id="3.30.530.20">
    <property type="match status" value="1"/>
</dbReference>
<keyword evidence="2" id="KW-1185">Reference proteome</keyword>
<dbReference type="RefSeq" id="WP_100742999.1">
    <property type="nucleotide sequence ID" value="NZ_NPDW01000001.1"/>
</dbReference>
<dbReference type="AlphaFoldDB" id="A0A2N0AQQ9"/>
<proteinExistence type="predicted"/>
<comment type="caution">
    <text evidence="1">The sequence shown here is derived from an EMBL/GenBank/DDBJ whole genome shotgun (WGS) entry which is preliminary data.</text>
</comment>
<evidence type="ECO:0000313" key="1">
    <source>
        <dbReference type="EMBL" id="PJZ86600.1"/>
    </source>
</evidence>
<sequence>MNTFIYRSKFPINKEILFQFHEEPIGFQTLVGGTKGIEVIKAPKSLSIGEEVILKISILPFWKTIWIAKHTAYQKNSFFIDNQEKGPFLKFQHTHLFLDGPKGENSCILSDEININFYLWPLSRIFIFPILCLMFWKRHNLTAKHFGVSNELIFCRYS</sequence>
<protein>
    <recommendedName>
        <fullName evidence="3">Cell division inhibitor</fullName>
    </recommendedName>
</protein>
<gene>
    <name evidence="1" type="ORF">CH364_07970</name>
</gene>
<dbReference type="InterPro" id="IPR023393">
    <property type="entry name" value="START-like_dom_sf"/>
</dbReference>
<name>A0A2N0AQQ9_9LEPT</name>